<reference evidence="2" key="1">
    <citation type="submission" date="2025-08" db="UniProtKB">
        <authorList>
            <consortium name="RefSeq"/>
        </authorList>
    </citation>
    <scope>IDENTIFICATION</scope>
</reference>
<name>A0A6P6RZ22_9EIME</name>
<gene>
    <name evidence="2" type="primary">LOC113147178</name>
</gene>
<organism evidence="1 2">
    <name type="scientific">Cyclospora cayetanensis</name>
    <dbReference type="NCBI Taxonomy" id="88456"/>
    <lineage>
        <taxon>Eukaryota</taxon>
        <taxon>Sar</taxon>
        <taxon>Alveolata</taxon>
        <taxon>Apicomplexa</taxon>
        <taxon>Conoidasida</taxon>
        <taxon>Coccidia</taxon>
        <taxon>Eucoccidiorida</taxon>
        <taxon>Eimeriorina</taxon>
        <taxon>Eimeriidae</taxon>
        <taxon>Cyclospora</taxon>
    </lineage>
</organism>
<sequence>MRRSVLSAAPRNSQKGDFASASVSVTAAAVAASASAVTAAAVAASASAVAAAAVAVAASASAVTAAAVAVAASASVVAAAAVAASDPSSSPFAARHLGSASDTSTAALSGVAAASSSSIAAEDSSVTPLASTLAAGEKQAALLLEERTCCACCCFSTSAAGANGEFSEKRILESGKVQLIPISVSSNSDGQVSLCLLDSGCKVDLFTKDSAQRCNLPAMSTIPEAGLLTGTGGRMQRLGLLESTSDLILVSSMMIGILCLRVMHNKLILALPYVTQWWPCRCGSGALWRLFHMESLGRSNSWHL</sequence>
<accession>A0A6P6RZ22</accession>
<proteinExistence type="predicted"/>
<dbReference type="Proteomes" id="UP000515125">
    <property type="component" value="Unplaced"/>
</dbReference>
<protein>
    <submittedName>
        <fullName evidence="2">Antifreeze protein Maxi-like</fullName>
    </submittedName>
</protein>
<keyword evidence="1" id="KW-1185">Reference proteome</keyword>
<evidence type="ECO:0000313" key="1">
    <source>
        <dbReference type="Proteomes" id="UP000515125"/>
    </source>
</evidence>
<dbReference type="RefSeq" id="XP_026192617.1">
    <property type="nucleotide sequence ID" value="XM_026336832.1"/>
</dbReference>
<dbReference type="GeneID" id="113147178"/>
<dbReference type="AlphaFoldDB" id="A0A6P6RZ22"/>
<evidence type="ECO:0000313" key="2">
    <source>
        <dbReference type="RefSeq" id="XP_026192617.1"/>
    </source>
</evidence>